<feature type="domain" description="Aldehyde dehydrogenase" evidence="4">
    <location>
        <begin position="10"/>
        <end position="111"/>
    </location>
</feature>
<evidence type="ECO:0000313" key="6">
    <source>
        <dbReference type="Proteomes" id="UP001162162"/>
    </source>
</evidence>
<dbReference type="InterPro" id="IPR016161">
    <property type="entry name" value="Ald_DH/histidinol_DH"/>
</dbReference>
<dbReference type="EMBL" id="JAPWTK010000005">
    <property type="protein sequence ID" value="KAJ8961512.1"/>
    <property type="molecule type" value="Genomic_DNA"/>
</dbReference>
<dbReference type="InterPro" id="IPR016162">
    <property type="entry name" value="Ald_DH_N"/>
</dbReference>
<dbReference type="InterPro" id="IPR016163">
    <property type="entry name" value="Ald_DH_C"/>
</dbReference>
<evidence type="ECO:0000256" key="3">
    <source>
        <dbReference type="RuleBase" id="RU003345"/>
    </source>
</evidence>
<keyword evidence="1 3" id="KW-0560">Oxidoreductase</keyword>
<comment type="caution">
    <text evidence="5">The sequence shown here is derived from an EMBL/GenBank/DDBJ whole genome shotgun (WGS) entry which is preliminary data.</text>
</comment>
<dbReference type="PANTHER" id="PTHR11699">
    <property type="entry name" value="ALDEHYDE DEHYDROGENASE-RELATED"/>
    <property type="match status" value="1"/>
</dbReference>
<comment type="similarity">
    <text evidence="3">Belongs to the aldehyde dehydrogenase family.</text>
</comment>
<name>A0AAV8ZC51_9CUCU</name>
<dbReference type="InterPro" id="IPR015590">
    <property type="entry name" value="Aldehyde_DH_dom"/>
</dbReference>
<evidence type="ECO:0000259" key="4">
    <source>
        <dbReference type="Pfam" id="PF00171"/>
    </source>
</evidence>
<dbReference type="PROSITE" id="PS00687">
    <property type="entry name" value="ALDEHYDE_DEHYDR_GLU"/>
    <property type="match status" value="1"/>
</dbReference>
<proteinExistence type="inferred from homology"/>
<organism evidence="5 6">
    <name type="scientific">Aromia moschata</name>
    <dbReference type="NCBI Taxonomy" id="1265417"/>
    <lineage>
        <taxon>Eukaryota</taxon>
        <taxon>Metazoa</taxon>
        <taxon>Ecdysozoa</taxon>
        <taxon>Arthropoda</taxon>
        <taxon>Hexapoda</taxon>
        <taxon>Insecta</taxon>
        <taxon>Pterygota</taxon>
        <taxon>Neoptera</taxon>
        <taxon>Endopterygota</taxon>
        <taxon>Coleoptera</taxon>
        <taxon>Polyphaga</taxon>
        <taxon>Cucujiformia</taxon>
        <taxon>Chrysomeloidea</taxon>
        <taxon>Cerambycidae</taxon>
        <taxon>Cerambycinae</taxon>
        <taxon>Callichromatini</taxon>
        <taxon>Aromia</taxon>
    </lineage>
</organism>
<feature type="active site" evidence="2">
    <location>
        <position position="31"/>
    </location>
</feature>
<accession>A0AAV8ZC51</accession>
<dbReference type="Gene3D" id="3.40.605.10">
    <property type="entry name" value="Aldehyde Dehydrogenase, Chain A, domain 1"/>
    <property type="match status" value="1"/>
</dbReference>
<reference evidence="5" key="1">
    <citation type="journal article" date="2023" name="Insect Mol. Biol.">
        <title>Genome sequencing provides insights into the evolution of gene families encoding plant cell wall-degrading enzymes in longhorned beetles.</title>
        <authorList>
            <person name="Shin N.R."/>
            <person name="Okamura Y."/>
            <person name="Kirsch R."/>
            <person name="Pauchet Y."/>
        </authorList>
    </citation>
    <scope>NUCLEOTIDE SEQUENCE</scope>
    <source>
        <strain evidence="5">AMC_N1</strain>
    </source>
</reference>
<evidence type="ECO:0000256" key="1">
    <source>
        <dbReference type="ARBA" id="ARBA00023002"/>
    </source>
</evidence>
<dbReference type="InterPro" id="IPR016160">
    <property type="entry name" value="Ald_DH_CS_CYS"/>
</dbReference>
<dbReference type="Proteomes" id="UP001162162">
    <property type="component" value="Unassembled WGS sequence"/>
</dbReference>
<dbReference type="SUPFAM" id="SSF53720">
    <property type="entry name" value="ALDH-like"/>
    <property type="match status" value="1"/>
</dbReference>
<evidence type="ECO:0000313" key="5">
    <source>
        <dbReference type="EMBL" id="KAJ8961512.1"/>
    </source>
</evidence>
<dbReference type="Gene3D" id="3.40.309.10">
    <property type="entry name" value="Aldehyde Dehydrogenase, Chain A, domain 2"/>
    <property type="match status" value="1"/>
</dbReference>
<dbReference type="Pfam" id="PF00171">
    <property type="entry name" value="Aldedh"/>
    <property type="match status" value="1"/>
</dbReference>
<protein>
    <recommendedName>
        <fullName evidence="4">Aldehyde dehydrogenase domain-containing protein</fullName>
    </recommendedName>
</protein>
<evidence type="ECO:0000256" key="2">
    <source>
        <dbReference type="PROSITE-ProRule" id="PRU10007"/>
    </source>
</evidence>
<dbReference type="PROSITE" id="PS00070">
    <property type="entry name" value="ALDEHYDE_DEHYDR_CYS"/>
    <property type="match status" value="1"/>
</dbReference>
<dbReference type="InterPro" id="IPR029510">
    <property type="entry name" value="Ald_DH_CS_GLU"/>
</dbReference>
<dbReference type="GO" id="GO:0016620">
    <property type="term" value="F:oxidoreductase activity, acting on the aldehyde or oxo group of donors, NAD or NADP as acceptor"/>
    <property type="evidence" value="ECO:0007669"/>
    <property type="project" value="InterPro"/>
</dbReference>
<keyword evidence="6" id="KW-1185">Reference proteome</keyword>
<sequence length="113" mass="12299">MDIFLKKNGKRVGRLILKYAAESNMKKVGLELGGKSPLVIFDDADVDEAVEIAHNGIFSNQGQICCAASRTFVQAGIYDEFVKKSVAKAKARTVGDPFKSGIMQGPQLKHKKS</sequence>
<dbReference type="AlphaFoldDB" id="A0AAV8ZC51"/>
<gene>
    <name evidence="5" type="ORF">NQ318_014762</name>
</gene>